<protein>
    <submittedName>
        <fullName evidence="1">Uncharacterized protein</fullName>
    </submittedName>
</protein>
<name>A0A5B7CV06_PORTR</name>
<comment type="caution">
    <text evidence="1">The sequence shown here is derived from an EMBL/GenBank/DDBJ whole genome shotgun (WGS) entry which is preliminary data.</text>
</comment>
<keyword evidence="2" id="KW-1185">Reference proteome</keyword>
<proteinExistence type="predicted"/>
<dbReference type="EMBL" id="VSRR010000154">
    <property type="protein sequence ID" value="MPC11273.1"/>
    <property type="molecule type" value="Genomic_DNA"/>
</dbReference>
<dbReference type="Proteomes" id="UP000324222">
    <property type="component" value="Unassembled WGS sequence"/>
</dbReference>
<evidence type="ECO:0000313" key="2">
    <source>
        <dbReference type="Proteomes" id="UP000324222"/>
    </source>
</evidence>
<accession>A0A5B7CV06</accession>
<sequence>MFLERNGGDQHPHRRLRLHLLHRHHLPCPPLSSLIHDNLRNFTVVNREFLPPLDILFYVSPTYSNPTHP</sequence>
<organism evidence="1 2">
    <name type="scientific">Portunus trituberculatus</name>
    <name type="common">Swimming crab</name>
    <name type="synonym">Neptunus trituberculatus</name>
    <dbReference type="NCBI Taxonomy" id="210409"/>
    <lineage>
        <taxon>Eukaryota</taxon>
        <taxon>Metazoa</taxon>
        <taxon>Ecdysozoa</taxon>
        <taxon>Arthropoda</taxon>
        <taxon>Crustacea</taxon>
        <taxon>Multicrustacea</taxon>
        <taxon>Malacostraca</taxon>
        <taxon>Eumalacostraca</taxon>
        <taxon>Eucarida</taxon>
        <taxon>Decapoda</taxon>
        <taxon>Pleocyemata</taxon>
        <taxon>Brachyura</taxon>
        <taxon>Eubrachyura</taxon>
        <taxon>Portunoidea</taxon>
        <taxon>Portunidae</taxon>
        <taxon>Portuninae</taxon>
        <taxon>Portunus</taxon>
    </lineage>
</organism>
<reference evidence="1 2" key="1">
    <citation type="submission" date="2019-05" db="EMBL/GenBank/DDBJ databases">
        <title>Another draft genome of Portunus trituberculatus and its Hox gene families provides insights of decapod evolution.</title>
        <authorList>
            <person name="Jeong J.-H."/>
            <person name="Song I."/>
            <person name="Kim S."/>
            <person name="Choi T."/>
            <person name="Kim D."/>
            <person name="Ryu S."/>
            <person name="Kim W."/>
        </authorList>
    </citation>
    <scope>NUCLEOTIDE SEQUENCE [LARGE SCALE GENOMIC DNA]</scope>
    <source>
        <tissue evidence="1">Muscle</tissue>
    </source>
</reference>
<gene>
    <name evidence="1" type="ORF">E2C01_003935</name>
</gene>
<evidence type="ECO:0000313" key="1">
    <source>
        <dbReference type="EMBL" id="MPC11273.1"/>
    </source>
</evidence>
<dbReference type="AlphaFoldDB" id="A0A5B7CV06"/>